<evidence type="ECO:0000313" key="2">
    <source>
        <dbReference type="EnsemblPlants" id="AET03294"/>
    </source>
</evidence>
<dbReference type="EMBL" id="CM001224">
    <property type="protein sequence ID" value="AET03294.1"/>
    <property type="molecule type" value="Genomic_DNA"/>
</dbReference>
<evidence type="ECO:0000313" key="3">
    <source>
        <dbReference type="Proteomes" id="UP000002051"/>
    </source>
</evidence>
<dbReference type="PaxDb" id="3880-AET03294"/>
<dbReference type="HOGENOM" id="CLU_2254096_0_0_1"/>
<organism evidence="1 3">
    <name type="scientific">Medicago truncatula</name>
    <name type="common">Barrel medic</name>
    <name type="synonym">Medicago tribuloides</name>
    <dbReference type="NCBI Taxonomy" id="3880"/>
    <lineage>
        <taxon>Eukaryota</taxon>
        <taxon>Viridiplantae</taxon>
        <taxon>Streptophyta</taxon>
        <taxon>Embryophyta</taxon>
        <taxon>Tracheophyta</taxon>
        <taxon>Spermatophyta</taxon>
        <taxon>Magnoliopsida</taxon>
        <taxon>eudicotyledons</taxon>
        <taxon>Gunneridae</taxon>
        <taxon>Pentapetalae</taxon>
        <taxon>rosids</taxon>
        <taxon>fabids</taxon>
        <taxon>Fabales</taxon>
        <taxon>Fabaceae</taxon>
        <taxon>Papilionoideae</taxon>
        <taxon>50 kb inversion clade</taxon>
        <taxon>NPAAA clade</taxon>
        <taxon>Hologalegina</taxon>
        <taxon>IRL clade</taxon>
        <taxon>Trifolieae</taxon>
        <taxon>Medicago</taxon>
    </lineage>
</organism>
<gene>
    <name evidence="1" type="ordered locus">MTR_8g067260</name>
</gene>
<reference evidence="2" key="3">
    <citation type="submission" date="2015-04" db="UniProtKB">
        <authorList>
            <consortium name="EnsemblPlants"/>
        </authorList>
    </citation>
    <scope>IDENTIFICATION</scope>
    <source>
        <strain evidence="2">cv. Jemalong A17</strain>
    </source>
</reference>
<evidence type="ECO:0000313" key="1">
    <source>
        <dbReference type="EMBL" id="AET03294.1"/>
    </source>
</evidence>
<dbReference type="Proteomes" id="UP000002051">
    <property type="component" value="Chromosome 8"/>
</dbReference>
<dbReference type="AlphaFoldDB" id="G7LHR0"/>
<name>G7LHR0_MEDTR</name>
<proteinExistence type="predicted"/>
<protein>
    <submittedName>
        <fullName evidence="1 2">Uncharacterized protein</fullName>
    </submittedName>
</protein>
<accession>G7LHR0</accession>
<keyword evidence="3" id="KW-1185">Reference proteome</keyword>
<reference evidence="1 3" key="2">
    <citation type="journal article" date="2014" name="BMC Genomics">
        <title>An improved genome release (version Mt4.0) for the model legume Medicago truncatula.</title>
        <authorList>
            <person name="Tang H."/>
            <person name="Krishnakumar V."/>
            <person name="Bidwell S."/>
            <person name="Rosen B."/>
            <person name="Chan A."/>
            <person name="Zhou S."/>
            <person name="Gentzbittel L."/>
            <person name="Childs K.L."/>
            <person name="Yandell M."/>
            <person name="Gundlach H."/>
            <person name="Mayer K.F."/>
            <person name="Schwartz D.C."/>
            <person name="Town C.D."/>
        </authorList>
    </citation>
    <scope>GENOME REANNOTATION</scope>
    <source>
        <strain evidence="2 3">cv. Jemalong A17</strain>
    </source>
</reference>
<sequence>MENNVGMWKQEIMMMEIENEVFDSSETDLDYEFDEPRFFDFTAQQQQSLTQLPQPERWFETAGTYPPSRLFSHSTFLLYLSLVNECSC</sequence>
<reference evidence="1 3" key="1">
    <citation type="journal article" date="2011" name="Nature">
        <title>The Medicago genome provides insight into the evolution of rhizobial symbioses.</title>
        <authorList>
            <person name="Young N.D."/>
            <person name="Debelle F."/>
            <person name="Oldroyd G.E."/>
            <person name="Geurts R."/>
            <person name="Cannon S.B."/>
            <person name="Udvardi M.K."/>
            <person name="Benedito V.A."/>
            <person name="Mayer K.F."/>
            <person name="Gouzy J."/>
            <person name="Schoof H."/>
            <person name="Van de Peer Y."/>
            <person name="Proost S."/>
            <person name="Cook D.R."/>
            <person name="Meyers B.C."/>
            <person name="Spannagl M."/>
            <person name="Cheung F."/>
            <person name="De Mita S."/>
            <person name="Krishnakumar V."/>
            <person name="Gundlach H."/>
            <person name="Zhou S."/>
            <person name="Mudge J."/>
            <person name="Bharti A.K."/>
            <person name="Murray J.D."/>
            <person name="Naoumkina M.A."/>
            <person name="Rosen B."/>
            <person name="Silverstein K.A."/>
            <person name="Tang H."/>
            <person name="Rombauts S."/>
            <person name="Zhao P.X."/>
            <person name="Zhou P."/>
            <person name="Barbe V."/>
            <person name="Bardou P."/>
            <person name="Bechner M."/>
            <person name="Bellec A."/>
            <person name="Berger A."/>
            <person name="Berges H."/>
            <person name="Bidwell S."/>
            <person name="Bisseling T."/>
            <person name="Choisne N."/>
            <person name="Couloux A."/>
            <person name="Denny R."/>
            <person name="Deshpande S."/>
            <person name="Dai X."/>
            <person name="Doyle J.J."/>
            <person name="Dudez A.M."/>
            <person name="Farmer A.D."/>
            <person name="Fouteau S."/>
            <person name="Franken C."/>
            <person name="Gibelin C."/>
            <person name="Gish J."/>
            <person name="Goldstein S."/>
            <person name="Gonzalez A.J."/>
            <person name="Green P.J."/>
            <person name="Hallab A."/>
            <person name="Hartog M."/>
            <person name="Hua A."/>
            <person name="Humphray S.J."/>
            <person name="Jeong D.H."/>
            <person name="Jing Y."/>
            <person name="Jocker A."/>
            <person name="Kenton S.M."/>
            <person name="Kim D.J."/>
            <person name="Klee K."/>
            <person name="Lai H."/>
            <person name="Lang C."/>
            <person name="Lin S."/>
            <person name="Macmil S.L."/>
            <person name="Magdelenat G."/>
            <person name="Matthews L."/>
            <person name="McCorrison J."/>
            <person name="Monaghan E.L."/>
            <person name="Mun J.H."/>
            <person name="Najar F.Z."/>
            <person name="Nicholson C."/>
            <person name="Noirot C."/>
            <person name="O'Bleness M."/>
            <person name="Paule C.R."/>
            <person name="Poulain J."/>
            <person name="Prion F."/>
            <person name="Qin B."/>
            <person name="Qu C."/>
            <person name="Retzel E.F."/>
            <person name="Riddle C."/>
            <person name="Sallet E."/>
            <person name="Samain S."/>
            <person name="Samson N."/>
            <person name="Sanders I."/>
            <person name="Saurat O."/>
            <person name="Scarpelli C."/>
            <person name="Schiex T."/>
            <person name="Segurens B."/>
            <person name="Severin A.J."/>
            <person name="Sherrier D.J."/>
            <person name="Shi R."/>
            <person name="Sims S."/>
            <person name="Singer S.R."/>
            <person name="Sinharoy S."/>
            <person name="Sterck L."/>
            <person name="Viollet A."/>
            <person name="Wang B.B."/>
            <person name="Wang K."/>
            <person name="Wang M."/>
            <person name="Wang X."/>
            <person name="Warfsmann J."/>
            <person name="Weissenbach J."/>
            <person name="White D.D."/>
            <person name="White J.D."/>
            <person name="Wiley G.B."/>
            <person name="Wincker P."/>
            <person name="Xing Y."/>
            <person name="Yang L."/>
            <person name="Yao Z."/>
            <person name="Ying F."/>
            <person name="Zhai J."/>
            <person name="Zhou L."/>
            <person name="Zuber A."/>
            <person name="Denarie J."/>
            <person name="Dixon R.A."/>
            <person name="May G.D."/>
            <person name="Schwartz D.C."/>
            <person name="Rogers J."/>
            <person name="Quetier F."/>
            <person name="Town C.D."/>
            <person name="Roe B.A."/>
        </authorList>
    </citation>
    <scope>NUCLEOTIDE SEQUENCE [LARGE SCALE GENOMIC DNA]</scope>
    <source>
        <strain evidence="1">A17</strain>
        <strain evidence="2 3">cv. Jemalong A17</strain>
    </source>
</reference>
<dbReference type="EnsemblPlants" id="AET03294">
    <property type="protein sequence ID" value="AET03294"/>
    <property type="gene ID" value="MTR_8g067260"/>
</dbReference>